<dbReference type="GO" id="GO:0010212">
    <property type="term" value="P:response to ionizing radiation"/>
    <property type="evidence" value="ECO:0007669"/>
    <property type="project" value="InterPro"/>
</dbReference>
<dbReference type="InterPro" id="IPR053920">
    <property type="entry name" value="Treslin_STD"/>
</dbReference>
<reference evidence="3" key="1">
    <citation type="submission" date="2022-08" db="UniProtKB">
        <authorList>
            <consortium name="EnsemblMetazoa"/>
        </authorList>
    </citation>
    <scope>IDENTIFICATION</scope>
    <source>
        <strain evidence="3">05x7-T-G4-1.051#20</strain>
    </source>
</reference>
<feature type="compositionally biased region" description="Polar residues" evidence="1">
    <location>
        <begin position="824"/>
        <end position="837"/>
    </location>
</feature>
<accession>A0A8W8IBY3</accession>
<feature type="compositionally biased region" description="Polar residues" evidence="1">
    <location>
        <begin position="550"/>
        <end position="560"/>
    </location>
</feature>
<name>A0A8W8IBY3_MAGGI</name>
<dbReference type="GO" id="GO:0003682">
    <property type="term" value="F:chromatin binding"/>
    <property type="evidence" value="ECO:0007669"/>
    <property type="project" value="TreeGrafter"/>
</dbReference>
<feature type="compositionally biased region" description="Basic and acidic residues" evidence="1">
    <location>
        <begin position="922"/>
        <end position="932"/>
    </location>
</feature>
<feature type="region of interest" description="Disordered" evidence="1">
    <location>
        <begin position="545"/>
        <end position="567"/>
    </location>
</feature>
<dbReference type="InterPro" id="IPR026153">
    <property type="entry name" value="Treslin"/>
</dbReference>
<dbReference type="EnsemblMetazoa" id="G13292.1">
    <property type="protein sequence ID" value="G13292.1:cds"/>
    <property type="gene ID" value="G13292"/>
</dbReference>
<feature type="compositionally biased region" description="Polar residues" evidence="1">
    <location>
        <begin position="647"/>
        <end position="656"/>
    </location>
</feature>
<proteinExistence type="predicted"/>
<feature type="compositionally biased region" description="Low complexity" evidence="1">
    <location>
        <begin position="811"/>
        <end position="820"/>
    </location>
</feature>
<dbReference type="Pfam" id="PF21855">
    <property type="entry name" value="Treslin_STD"/>
    <property type="match status" value="1"/>
</dbReference>
<feature type="compositionally biased region" description="Polar residues" evidence="1">
    <location>
        <begin position="895"/>
        <end position="910"/>
    </location>
</feature>
<evidence type="ECO:0000313" key="3">
    <source>
        <dbReference type="EnsemblMetazoa" id="G13292.1:cds"/>
    </source>
</evidence>
<feature type="region of interest" description="Disordered" evidence="1">
    <location>
        <begin position="795"/>
        <end position="1013"/>
    </location>
</feature>
<sequence>MCCQCLLLTALTEGGGPPWNQGSPSLMGLISYTSVLEYHLKQQQVKQQQPKLSSANAGHLVPNVILCQVFQYHPTKVSTHMSSLYGVLPLEDAGFLQFKCEQDYMCSSEPNSGDPGDSVPFLSLIEKLIKSSLALILVTESSPVLYILRPLTSESATLSGLCLGETLGLEKRLGEASKESSPKKRTPTVENKPWDQLIARAIQHKSQSSGTSTHHKNNPCFDPNVLGKTHLPGCRQGLVSLIEKLNDRISQLEFLNEDEVQSLRELQRVYRQENKPIRPRETVQSPAKECENMMMNGPKPEPPTTETLPSRGVLMVNKSRQSSVFMEDSSSQSKPQNTEKQTKKLEMKNVQTEFASEEELVQYLIKTYSEMVTNGCENFYLSAQSLVLVPLHFLKDQKVENPQERCVELLEKGVVIPVSSLREKHQKEDNKIQNQTELQLQTVLRFEILSVLQQGDQSLTEEDDKLNEIVALLRTLSFITDPKSLTDFMNSSLVENYIHTLPQTLGNVYDELMQPLPAALEAIMSPDNSFDQSVFSKSLMEAELDKSEATPLSQPPSTSEVAPKSNDLSINKARTKKIMHHPSLSDIGSQRQIFVLSAKPKGPTSSRKRRKSKRDLVKQFKNKTKLERRQSVAVMETIKSPKGGKRPSSQIKSSKSGYLMSPPFKSPVRKTLVAETPSHKQKNSAMWKRQEAERRRSQSNTSVKVVEESPLKSDRPSLLSPSQNKRALHKVRRSFYSSSAGPLVRSRSLTQANVDLGDRIAGRTRDNSGTLNSILKKPPCQSALFKSPDRNSSFLLSQLMGSPTPHKRGSKTPGKGTPKKVTAESPSMNTRSRSPSVSKGFPKALFQESPSCRKSHSKIVRHSPQQKESVVKDEEKTVSFSNTPRKSSAVLVAESPSQNTRSKSLVTPTRKSVRAILFGKSPEGKPGEEIRKTPSKSTPRARRLILSKTPVKSQKSAQQNTEEGEQLAEKLNDEEKDVSNCAAKSAATGDETQEVNSKKSPEKCKTPSPKIQRKIRTPSSLNHWQRRKRGRDESLVSPKVLAKRFRASQDSHESVISEVNSCEQEGDNNMIFASLSQEEGQINKKKRALDITEDTSLIFSPSKRKRTMIHSEQRMLRTSYCLHNRISSERIISMGSFASGTSEGFDTTDLQASQSSSLGFHSQTSRLSQASTSSVELSHTNDDVFLSQIQGQDQDTKEPGVSDSPVFGSGKNTRKQEVSATESGSSSGQKVSPTGRKYSPNVTAKSLMHLMNSPLLSLDKVEKSPHVNRNVAIVKHHRPRSRRSLNLQQ</sequence>
<feature type="domain" description="Treslin STD" evidence="2">
    <location>
        <begin position="358"/>
        <end position="512"/>
    </location>
</feature>
<dbReference type="GO" id="GO:0033314">
    <property type="term" value="P:mitotic DNA replication checkpoint signaling"/>
    <property type="evidence" value="ECO:0007669"/>
    <property type="project" value="InterPro"/>
</dbReference>
<dbReference type="GO" id="GO:0005634">
    <property type="term" value="C:nucleus"/>
    <property type="evidence" value="ECO:0007669"/>
    <property type="project" value="InterPro"/>
</dbReference>
<dbReference type="Proteomes" id="UP000005408">
    <property type="component" value="Unassembled WGS sequence"/>
</dbReference>
<feature type="compositionally biased region" description="Basic and acidic residues" evidence="1">
    <location>
        <begin position="996"/>
        <end position="1005"/>
    </location>
</feature>
<dbReference type="GO" id="GO:0006260">
    <property type="term" value="P:DNA replication"/>
    <property type="evidence" value="ECO:0007669"/>
    <property type="project" value="InterPro"/>
</dbReference>
<feature type="region of interest" description="Disordered" evidence="1">
    <location>
        <begin position="590"/>
        <end position="726"/>
    </location>
</feature>
<keyword evidence="4" id="KW-1185">Reference proteome</keyword>
<feature type="region of interest" description="Disordered" evidence="1">
    <location>
        <begin position="322"/>
        <end position="343"/>
    </location>
</feature>
<organism evidence="3 4">
    <name type="scientific">Magallana gigas</name>
    <name type="common">Pacific oyster</name>
    <name type="synonym">Crassostrea gigas</name>
    <dbReference type="NCBI Taxonomy" id="29159"/>
    <lineage>
        <taxon>Eukaryota</taxon>
        <taxon>Metazoa</taxon>
        <taxon>Spiralia</taxon>
        <taxon>Lophotrochozoa</taxon>
        <taxon>Mollusca</taxon>
        <taxon>Bivalvia</taxon>
        <taxon>Autobranchia</taxon>
        <taxon>Pteriomorphia</taxon>
        <taxon>Ostreida</taxon>
        <taxon>Ostreoidea</taxon>
        <taxon>Ostreidae</taxon>
        <taxon>Magallana</taxon>
    </lineage>
</organism>
<dbReference type="PANTHER" id="PTHR21556:SF2">
    <property type="entry name" value="TRESLIN"/>
    <property type="match status" value="1"/>
</dbReference>
<feature type="compositionally biased region" description="Basic and acidic residues" evidence="1">
    <location>
        <begin position="705"/>
        <end position="715"/>
    </location>
</feature>
<dbReference type="PANTHER" id="PTHR21556">
    <property type="entry name" value="TRESLIN"/>
    <property type="match status" value="1"/>
</dbReference>
<evidence type="ECO:0000313" key="4">
    <source>
        <dbReference type="Proteomes" id="UP000005408"/>
    </source>
</evidence>
<evidence type="ECO:0000256" key="1">
    <source>
        <dbReference type="SAM" id="MobiDB-lite"/>
    </source>
</evidence>
<evidence type="ECO:0000259" key="2">
    <source>
        <dbReference type="Pfam" id="PF21855"/>
    </source>
</evidence>
<feature type="region of interest" description="Disordered" evidence="1">
    <location>
        <begin position="1190"/>
        <end position="1240"/>
    </location>
</feature>
<dbReference type="GO" id="GO:0007095">
    <property type="term" value="P:mitotic G2 DNA damage checkpoint signaling"/>
    <property type="evidence" value="ECO:0007669"/>
    <property type="project" value="TreeGrafter"/>
</dbReference>
<protein>
    <recommendedName>
        <fullName evidence="2">Treslin STD domain-containing protein</fullName>
    </recommendedName>
</protein>
<feature type="compositionally biased region" description="Polar residues" evidence="1">
    <location>
        <begin position="950"/>
        <end position="961"/>
    </location>
</feature>
<feature type="compositionally biased region" description="Polar residues" evidence="1">
    <location>
        <begin position="322"/>
        <end position="339"/>
    </location>
</feature>
<feature type="compositionally biased region" description="Polar residues" evidence="1">
    <location>
        <begin position="1218"/>
        <end position="1232"/>
    </location>
</feature>
<dbReference type="GO" id="GO:0030174">
    <property type="term" value="P:regulation of DNA-templated DNA replication initiation"/>
    <property type="evidence" value="ECO:0007669"/>
    <property type="project" value="TreeGrafter"/>
</dbReference>
<feature type="compositionally biased region" description="Basic and acidic residues" evidence="1">
    <location>
        <begin position="614"/>
        <end position="630"/>
    </location>
</feature>